<reference evidence="2" key="1">
    <citation type="journal article" date="2020" name="Stud. Mycol.">
        <title>101 Dothideomycetes genomes: a test case for predicting lifestyles and emergence of pathogens.</title>
        <authorList>
            <person name="Haridas S."/>
            <person name="Albert R."/>
            <person name="Binder M."/>
            <person name="Bloem J."/>
            <person name="Labutti K."/>
            <person name="Salamov A."/>
            <person name="Andreopoulos B."/>
            <person name="Baker S."/>
            <person name="Barry K."/>
            <person name="Bills G."/>
            <person name="Bluhm B."/>
            <person name="Cannon C."/>
            <person name="Castanera R."/>
            <person name="Culley D."/>
            <person name="Daum C."/>
            <person name="Ezra D."/>
            <person name="Gonzalez J."/>
            <person name="Henrissat B."/>
            <person name="Kuo A."/>
            <person name="Liang C."/>
            <person name="Lipzen A."/>
            <person name="Lutzoni F."/>
            <person name="Magnuson J."/>
            <person name="Mondo S."/>
            <person name="Nolan M."/>
            <person name="Ohm R."/>
            <person name="Pangilinan J."/>
            <person name="Park H.-J."/>
            <person name="Ramirez L."/>
            <person name="Alfaro M."/>
            <person name="Sun H."/>
            <person name="Tritt A."/>
            <person name="Yoshinaga Y."/>
            <person name="Zwiers L.-H."/>
            <person name="Turgeon B."/>
            <person name="Goodwin S."/>
            <person name="Spatafora J."/>
            <person name="Crous P."/>
            <person name="Grigoriev I."/>
        </authorList>
    </citation>
    <scope>NUCLEOTIDE SEQUENCE</scope>
    <source>
        <strain evidence="2">CBS 122368</strain>
    </source>
</reference>
<dbReference type="EMBL" id="ML987199">
    <property type="protein sequence ID" value="KAF2245969.1"/>
    <property type="molecule type" value="Genomic_DNA"/>
</dbReference>
<organism evidence="2 3">
    <name type="scientific">Trematosphaeria pertusa</name>
    <dbReference type="NCBI Taxonomy" id="390896"/>
    <lineage>
        <taxon>Eukaryota</taxon>
        <taxon>Fungi</taxon>
        <taxon>Dikarya</taxon>
        <taxon>Ascomycota</taxon>
        <taxon>Pezizomycotina</taxon>
        <taxon>Dothideomycetes</taxon>
        <taxon>Pleosporomycetidae</taxon>
        <taxon>Pleosporales</taxon>
        <taxon>Massarineae</taxon>
        <taxon>Trematosphaeriaceae</taxon>
        <taxon>Trematosphaeria</taxon>
    </lineage>
</organism>
<keyword evidence="3" id="KW-1185">Reference proteome</keyword>
<sequence>MSRSPSPFSTTFVSRPSSPTSIRSGSIYGRRNSAPIYDPDVPLDHMDDITAPWGRYQTPEQMQASPFYTRISIPVNPSSVEQWRVQFCNSYRNHIDAVLPSVSDASFTLSSVHPIPHRYLRHLTVEHLYYLYEYLFDELWEDHNHGGELDERVSETLTRIRELVLERDDRAVVSDARRRMRMLNGMDRRDNSPATTLMDVGTQTEEDSAIAPDSDQALERSISNSD</sequence>
<gene>
    <name evidence="2" type="ORF">BU26DRAFT_567485</name>
</gene>
<feature type="region of interest" description="Disordered" evidence="1">
    <location>
        <begin position="185"/>
        <end position="226"/>
    </location>
</feature>
<dbReference type="GeneID" id="54586989"/>
<evidence type="ECO:0000313" key="3">
    <source>
        <dbReference type="Proteomes" id="UP000800094"/>
    </source>
</evidence>
<dbReference type="RefSeq" id="XP_033680973.1">
    <property type="nucleotide sequence ID" value="XM_033833659.1"/>
</dbReference>
<dbReference type="OrthoDB" id="3801253at2759"/>
<evidence type="ECO:0000313" key="2">
    <source>
        <dbReference type="EMBL" id="KAF2245969.1"/>
    </source>
</evidence>
<name>A0A6A6I6V9_9PLEO</name>
<evidence type="ECO:0000256" key="1">
    <source>
        <dbReference type="SAM" id="MobiDB-lite"/>
    </source>
</evidence>
<dbReference type="AlphaFoldDB" id="A0A6A6I6V9"/>
<dbReference type="Proteomes" id="UP000800094">
    <property type="component" value="Unassembled WGS sequence"/>
</dbReference>
<protein>
    <submittedName>
        <fullName evidence="2">Uncharacterized protein</fullName>
    </submittedName>
</protein>
<feature type="region of interest" description="Disordered" evidence="1">
    <location>
        <begin position="1"/>
        <end position="33"/>
    </location>
</feature>
<feature type="compositionally biased region" description="Polar residues" evidence="1">
    <location>
        <begin position="1"/>
        <end position="24"/>
    </location>
</feature>
<proteinExistence type="predicted"/>
<accession>A0A6A6I6V9</accession>